<evidence type="ECO:0000313" key="5">
    <source>
        <dbReference type="EMBL" id="AYJ85619.1"/>
    </source>
</evidence>
<accession>A0A494T8F8</accession>
<evidence type="ECO:0000256" key="1">
    <source>
        <dbReference type="ARBA" id="ARBA00009091"/>
    </source>
</evidence>
<dbReference type="RefSeq" id="WP_121152244.1">
    <property type="nucleotide sequence ID" value="NZ_CP032829.1"/>
</dbReference>
<organism evidence="5 6">
    <name type="scientific">Sphingomonas paeninsulae</name>
    <dbReference type="NCBI Taxonomy" id="2319844"/>
    <lineage>
        <taxon>Bacteria</taxon>
        <taxon>Pseudomonadati</taxon>
        <taxon>Pseudomonadota</taxon>
        <taxon>Alphaproteobacteria</taxon>
        <taxon>Sphingomonadales</taxon>
        <taxon>Sphingomonadaceae</taxon>
        <taxon>Sphingomonas</taxon>
    </lineage>
</organism>
<dbReference type="Gene3D" id="3.30.910.20">
    <property type="entry name" value="Skp domain"/>
    <property type="match status" value="1"/>
</dbReference>
<name>A0A494T8F8_SPHPE</name>
<dbReference type="OrthoDB" id="7427936at2"/>
<dbReference type="GO" id="GO:0005829">
    <property type="term" value="C:cytosol"/>
    <property type="evidence" value="ECO:0007669"/>
    <property type="project" value="TreeGrafter"/>
</dbReference>
<evidence type="ECO:0000256" key="3">
    <source>
        <dbReference type="SAM" id="MobiDB-lite"/>
    </source>
</evidence>
<dbReference type="PANTHER" id="PTHR35089">
    <property type="entry name" value="CHAPERONE PROTEIN SKP"/>
    <property type="match status" value="1"/>
</dbReference>
<dbReference type="Pfam" id="PF03938">
    <property type="entry name" value="OmpH"/>
    <property type="match status" value="1"/>
</dbReference>
<proteinExistence type="inferred from homology"/>
<feature type="region of interest" description="Disordered" evidence="3">
    <location>
        <begin position="185"/>
        <end position="209"/>
    </location>
</feature>
<sequence>MKMMFKAALLAATPFAVAAGIVPVAVAQAAGNVGVADVQGAIQKTNAFTTAMTQMKTTYAAPIAAFDARSKALQASLQPEIVAFQAAQKAPNANQATLQTQYAAIQQKQQAAQAELQRLSAPIARAQAYVEEQIGAKLDAAIKTAMTAKGITLVVAPQAAISYVPSVDLTDAIVAELNKSVPTASITPPTGWAPNGQGAPGNSAAPQGR</sequence>
<keyword evidence="6" id="KW-1185">Reference proteome</keyword>
<keyword evidence="2 4" id="KW-0732">Signal</keyword>
<dbReference type="InterPro" id="IPR024930">
    <property type="entry name" value="Skp_dom_sf"/>
</dbReference>
<dbReference type="SUPFAM" id="SSF111384">
    <property type="entry name" value="OmpH-like"/>
    <property type="match status" value="1"/>
</dbReference>
<evidence type="ECO:0000256" key="4">
    <source>
        <dbReference type="SAM" id="SignalP"/>
    </source>
</evidence>
<evidence type="ECO:0000313" key="6">
    <source>
        <dbReference type="Proteomes" id="UP000276254"/>
    </source>
</evidence>
<gene>
    <name evidence="5" type="ORF">D3Y57_06085</name>
</gene>
<dbReference type="Proteomes" id="UP000276254">
    <property type="component" value="Chromosome"/>
</dbReference>
<feature type="chain" id="PRO_5019766672" evidence="4">
    <location>
        <begin position="19"/>
        <end position="209"/>
    </location>
</feature>
<dbReference type="GO" id="GO:0051082">
    <property type="term" value="F:unfolded protein binding"/>
    <property type="evidence" value="ECO:0007669"/>
    <property type="project" value="InterPro"/>
</dbReference>
<dbReference type="SMART" id="SM00935">
    <property type="entry name" value="OmpH"/>
    <property type="match status" value="1"/>
</dbReference>
<protein>
    <submittedName>
        <fullName evidence="5">OmpH family outer membrane protein</fullName>
    </submittedName>
</protein>
<dbReference type="GO" id="GO:0050821">
    <property type="term" value="P:protein stabilization"/>
    <property type="evidence" value="ECO:0007669"/>
    <property type="project" value="TreeGrafter"/>
</dbReference>
<comment type="similarity">
    <text evidence="1">Belongs to the Skp family.</text>
</comment>
<dbReference type="AlphaFoldDB" id="A0A494T8F8"/>
<reference evidence="5 6" key="1">
    <citation type="submission" date="2018-09" db="EMBL/GenBank/DDBJ databases">
        <title>Sphingomonas peninsula sp. nov., isolated from fildes peninsula, Antarctic soil.</title>
        <authorList>
            <person name="Yingchao G."/>
        </authorList>
    </citation>
    <scope>NUCLEOTIDE SEQUENCE [LARGE SCALE GENOMIC DNA]</scope>
    <source>
        <strain evidence="5 6">YZ-8</strain>
    </source>
</reference>
<dbReference type="KEGG" id="spha:D3Y57_06085"/>
<dbReference type="PANTHER" id="PTHR35089:SF1">
    <property type="entry name" value="CHAPERONE PROTEIN SKP"/>
    <property type="match status" value="1"/>
</dbReference>
<feature type="signal peptide" evidence="4">
    <location>
        <begin position="1"/>
        <end position="18"/>
    </location>
</feature>
<dbReference type="InterPro" id="IPR005632">
    <property type="entry name" value="Chaperone_Skp"/>
</dbReference>
<dbReference type="EMBL" id="CP032829">
    <property type="protein sequence ID" value="AYJ85619.1"/>
    <property type="molecule type" value="Genomic_DNA"/>
</dbReference>
<evidence type="ECO:0000256" key="2">
    <source>
        <dbReference type="ARBA" id="ARBA00022729"/>
    </source>
</evidence>